<dbReference type="InterPro" id="IPR001965">
    <property type="entry name" value="Znf_PHD"/>
</dbReference>
<evidence type="ECO:0000256" key="2">
    <source>
        <dbReference type="ARBA" id="ARBA00022737"/>
    </source>
</evidence>
<dbReference type="InterPro" id="IPR050701">
    <property type="entry name" value="Histone_Mod_Regulator"/>
</dbReference>
<evidence type="ECO:0000256" key="6">
    <source>
        <dbReference type="SAM" id="MobiDB-lite"/>
    </source>
</evidence>
<dbReference type="Proteomes" id="UP000695022">
    <property type="component" value="Unplaced"/>
</dbReference>
<feature type="compositionally biased region" description="Basic residues" evidence="6">
    <location>
        <begin position="452"/>
        <end position="462"/>
    </location>
</feature>
<keyword evidence="2" id="KW-0677">Repeat</keyword>
<evidence type="ECO:0000313" key="10">
    <source>
        <dbReference type="RefSeq" id="XP_014664808.1"/>
    </source>
</evidence>
<feature type="domain" description="PHD-type" evidence="8">
    <location>
        <begin position="312"/>
        <end position="438"/>
    </location>
</feature>
<evidence type="ECO:0000256" key="4">
    <source>
        <dbReference type="ARBA" id="ARBA00022833"/>
    </source>
</evidence>
<dbReference type="PROSITE" id="PS50016">
    <property type="entry name" value="ZF_PHD_2"/>
    <property type="match status" value="1"/>
</dbReference>
<reference evidence="10" key="1">
    <citation type="submission" date="2025-08" db="UniProtKB">
        <authorList>
            <consortium name="RefSeq"/>
        </authorList>
    </citation>
    <scope>IDENTIFICATION</scope>
</reference>
<dbReference type="Pfam" id="PF13831">
    <property type="entry name" value="PHD_2"/>
    <property type="match status" value="1"/>
</dbReference>
<dbReference type="PANTHER" id="PTHR13793">
    <property type="entry name" value="PHD FINGER PROTEINS"/>
    <property type="match status" value="1"/>
</dbReference>
<dbReference type="InterPro" id="IPR019542">
    <property type="entry name" value="Enhancer_polycomb-like_N"/>
</dbReference>
<dbReference type="GeneID" id="106807080"/>
<dbReference type="InterPro" id="IPR011011">
    <property type="entry name" value="Znf_FYVE_PHD"/>
</dbReference>
<sequence length="865" mass="97470">MYHVDLSDDRNGVHNIRKLGSWCHSVLPNSMSATKLKRLLKLDDIRGASKGDGEDSVEENDRNGSSSSSYKSVYIEKPTKNKSHSKFDYGMKQAEQPAELFRKDLISAMKLADSEQLLPDEYWLVNDTWRQEWEKGVQVPVNPEDLPEAVCRLTDQHNLRCDFRLPKKLVRTTHDEFFRTELHHLETVTERAEKTCRYDLDNADVCWLDGANEERQQDGESTISESDMERVIEELEKQAHENIQAAIKNGEGLGIEYDEDVICDICRAPDCEEGNEMVFCDECDICVHQACYGIMSIPEGEWLCRTCALRIKPTCLLCPHKGGAMKSTKSGTKWAHVSCALWIPEVSIGDVEKMEPITKISNIPQSRWNLVCYLCRERTGACIQCSVSGGSQSGVKSCKTSFHVTCAFKEGLKMETVLDDDEGEDEGVKLKAYCAKHGGVHHRRKAAEGSRSPKKHDHKHDKHDKEHKDGKDMTEEERVNERARRIQAIQEEFYKFAKVKDVAEGADMERDIVDLIYEYWKLKRTEGFSRPLLAPRNEEADMLTKQQEDNLSARLKMFVQLRQDLERVRNLCYMVGRREKMSRTYYRMRREVFQKQLEIVTERGSDLSDSEIEDVLTASHGDCVYDKLVELPPTQSVLNASSESNSRIKETVRRQLARSRELDSVMSAPKLEPVRTPGSPRGSKRTPVVGVDAGSGGPIKKKKVSAEASRTNRLIKAKSAKRKQESSSSPAPARARVTNSKTPKENKMLSPLRELMNELSDSERDNGREDDSDDDDDSGAGSEPIIKVKTKAEMKELVEPKRRPNAKLSRLKAKAAAAVAAASKPFINGAVDAAAALRLDNHPVVLVVVLVDDQHVVRVVVGVVG</sequence>
<dbReference type="InterPro" id="IPR019787">
    <property type="entry name" value="Znf_PHD-finger"/>
</dbReference>
<evidence type="ECO:0000313" key="9">
    <source>
        <dbReference type="Proteomes" id="UP000695022"/>
    </source>
</evidence>
<evidence type="ECO:0000256" key="5">
    <source>
        <dbReference type="PROSITE-ProRule" id="PRU00146"/>
    </source>
</evidence>
<keyword evidence="9" id="KW-1185">Reference proteome</keyword>
<evidence type="ECO:0000259" key="7">
    <source>
        <dbReference type="PROSITE" id="PS50016"/>
    </source>
</evidence>
<dbReference type="RefSeq" id="XP_014664808.1">
    <property type="nucleotide sequence ID" value="XM_014809322.1"/>
</dbReference>
<dbReference type="InterPro" id="IPR019786">
    <property type="entry name" value="Zinc_finger_PHD-type_CS"/>
</dbReference>
<dbReference type="InterPro" id="IPR034732">
    <property type="entry name" value="EPHD"/>
</dbReference>
<keyword evidence="4" id="KW-0862">Zinc</keyword>
<evidence type="ECO:0000259" key="8">
    <source>
        <dbReference type="PROSITE" id="PS51805"/>
    </source>
</evidence>
<feature type="region of interest" description="Disordered" evidence="6">
    <location>
        <begin position="439"/>
        <end position="478"/>
    </location>
</feature>
<keyword evidence="3 5" id="KW-0863">Zinc-finger</keyword>
<feature type="region of interest" description="Disordered" evidence="6">
    <location>
        <begin position="48"/>
        <end position="75"/>
    </location>
</feature>
<proteinExistence type="predicted"/>
<organism evidence="9 10">
    <name type="scientific">Priapulus caudatus</name>
    <name type="common">Priapulid worm</name>
    <dbReference type="NCBI Taxonomy" id="37621"/>
    <lineage>
        <taxon>Eukaryota</taxon>
        <taxon>Metazoa</taxon>
        <taxon>Ecdysozoa</taxon>
        <taxon>Scalidophora</taxon>
        <taxon>Priapulida</taxon>
        <taxon>Priapulimorpha</taxon>
        <taxon>Priapulimorphida</taxon>
        <taxon>Priapulidae</taxon>
        <taxon>Priapulus</taxon>
    </lineage>
</organism>
<accession>A0ABM1DXY7</accession>
<keyword evidence="1" id="KW-0479">Metal-binding</keyword>
<dbReference type="InterPro" id="IPR013083">
    <property type="entry name" value="Znf_RING/FYVE/PHD"/>
</dbReference>
<name>A0ABM1DXY7_PRICU</name>
<feature type="compositionally biased region" description="Basic and acidic residues" evidence="6">
    <location>
        <begin position="463"/>
        <end position="478"/>
    </location>
</feature>
<evidence type="ECO:0000256" key="3">
    <source>
        <dbReference type="ARBA" id="ARBA00022771"/>
    </source>
</evidence>
<dbReference type="Pfam" id="PF10513">
    <property type="entry name" value="EPL1"/>
    <property type="match status" value="1"/>
</dbReference>
<dbReference type="PROSITE" id="PS01359">
    <property type="entry name" value="ZF_PHD_1"/>
    <property type="match status" value="1"/>
</dbReference>
<dbReference type="PROSITE" id="PS51805">
    <property type="entry name" value="EPHD"/>
    <property type="match status" value="1"/>
</dbReference>
<protein>
    <submittedName>
        <fullName evidence="10">Protein Jade-1-like</fullName>
    </submittedName>
</protein>
<feature type="compositionally biased region" description="Low complexity" evidence="6">
    <location>
        <begin position="726"/>
        <end position="736"/>
    </location>
</feature>
<gene>
    <name evidence="10" type="primary">LOC106807080</name>
</gene>
<dbReference type="PANTHER" id="PTHR13793:SF160">
    <property type="entry name" value="PHD FINGER PROTEIN RHINOCEROS"/>
    <property type="match status" value="1"/>
</dbReference>
<dbReference type="SMART" id="SM00249">
    <property type="entry name" value="PHD"/>
    <property type="match status" value="2"/>
</dbReference>
<feature type="region of interest" description="Disordered" evidence="6">
    <location>
        <begin position="657"/>
        <end position="791"/>
    </location>
</feature>
<feature type="domain" description="PHD-type" evidence="7">
    <location>
        <begin position="260"/>
        <end position="310"/>
    </location>
</feature>
<dbReference type="Gene3D" id="3.30.40.10">
    <property type="entry name" value="Zinc/RING finger domain, C3HC4 (zinc finger)"/>
    <property type="match status" value="2"/>
</dbReference>
<dbReference type="CDD" id="cd15671">
    <property type="entry name" value="ePHD_JADE"/>
    <property type="match status" value="1"/>
</dbReference>
<dbReference type="CDD" id="cd15573">
    <property type="entry name" value="PHD_JADE"/>
    <property type="match status" value="1"/>
</dbReference>
<evidence type="ECO:0000256" key="1">
    <source>
        <dbReference type="ARBA" id="ARBA00022723"/>
    </source>
</evidence>
<dbReference type="Pfam" id="PF13832">
    <property type="entry name" value="zf-HC5HC2H_2"/>
    <property type="match status" value="1"/>
</dbReference>
<dbReference type="SUPFAM" id="SSF57903">
    <property type="entry name" value="FYVE/PHD zinc finger"/>
    <property type="match status" value="1"/>
</dbReference>